<dbReference type="EMBL" id="CP093348">
    <property type="protein sequence ID" value="WOH03503.1"/>
    <property type="molecule type" value="Genomic_DNA"/>
</dbReference>
<evidence type="ECO:0000256" key="2">
    <source>
        <dbReference type="ARBA" id="ARBA00022679"/>
    </source>
</evidence>
<proteinExistence type="predicted"/>
<evidence type="ECO:0000256" key="3">
    <source>
        <dbReference type="ARBA" id="ARBA00022741"/>
    </source>
</evidence>
<evidence type="ECO:0000313" key="11">
    <source>
        <dbReference type="EMBL" id="WOH03503.1"/>
    </source>
</evidence>
<keyword evidence="12" id="KW-1185">Reference proteome</keyword>
<feature type="compositionally biased region" description="Low complexity" evidence="9">
    <location>
        <begin position="965"/>
        <end position="991"/>
    </location>
</feature>
<evidence type="ECO:0000256" key="6">
    <source>
        <dbReference type="ARBA" id="ARBA00023464"/>
    </source>
</evidence>
<dbReference type="Gene3D" id="3.50.7.10">
    <property type="entry name" value="GroEL"/>
    <property type="match status" value="1"/>
</dbReference>
<dbReference type="GO" id="GO:0000285">
    <property type="term" value="F:1-phosphatidylinositol-3-phosphate 5-kinase activity"/>
    <property type="evidence" value="ECO:0007669"/>
    <property type="project" value="UniProtKB-EC"/>
</dbReference>
<evidence type="ECO:0000256" key="9">
    <source>
        <dbReference type="SAM" id="MobiDB-lite"/>
    </source>
</evidence>
<protein>
    <recommendedName>
        <fullName evidence="1">1-phosphatidylinositol-3-phosphate 5-kinase</fullName>
        <ecNumber evidence="1">2.7.1.150</ecNumber>
    </recommendedName>
    <alternativeName>
        <fullName evidence="7">Phosphatidylinositol 3-phosphate 5-kinase type III</fullName>
    </alternativeName>
</protein>
<dbReference type="Pfam" id="PF00118">
    <property type="entry name" value="Cpn60_TCP1"/>
    <property type="match status" value="1"/>
</dbReference>
<reference evidence="11" key="1">
    <citation type="journal article" date="2016" name="Nat. Genet.">
        <title>A high-quality carrot genome assembly provides new insights into carotenoid accumulation and asterid genome evolution.</title>
        <authorList>
            <person name="Iorizzo M."/>
            <person name="Ellison S."/>
            <person name="Senalik D."/>
            <person name="Zeng P."/>
            <person name="Satapoomin P."/>
            <person name="Huang J."/>
            <person name="Bowman M."/>
            <person name="Iovene M."/>
            <person name="Sanseverino W."/>
            <person name="Cavagnaro P."/>
            <person name="Yildiz M."/>
            <person name="Macko-Podgorni A."/>
            <person name="Moranska E."/>
            <person name="Grzebelus E."/>
            <person name="Grzebelus D."/>
            <person name="Ashrafi H."/>
            <person name="Zheng Z."/>
            <person name="Cheng S."/>
            <person name="Spooner D."/>
            <person name="Van Deynze A."/>
            <person name="Simon P."/>
        </authorList>
    </citation>
    <scope>NUCLEOTIDE SEQUENCE</scope>
    <source>
        <tissue evidence="11">Leaf</tissue>
    </source>
</reference>
<dbReference type="Proteomes" id="UP000077755">
    <property type="component" value="Chromosome 6"/>
</dbReference>
<dbReference type="FunFam" id="3.30.800.10:FF:000007">
    <property type="entry name" value="Putative 1-phosphatidylinositol-4-phosphate 5-kinase/ zinc ion binding family"/>
    <property type="match status" value="1"/>
</dbReference>
<dbReference type="SMART" id="SM00330">
    <property type="entry name" value="PIPKc"/>
    <property type="match status" value="1"/>
</dbReference>
<dbReference type="CDD" id="cd03334">
    <property type="entry name" value="Fab1_TCP"/>
    <property type="match status" value="1"/>
</dbReference>
<evidence type="ECO:0000256" key="8">
    <source>
        <dbReference type="PROSITE-ProRule" id="PRU00781"/>
    </source>
</evidence>
<dbReference type="Gene3D" id="3.30.810.10">
    <property type="entry name" value="2-Layer Sandwich"/>
    <property type="match status" value="1"/>
</dbReference>
<dbReference type="PROSITE" id="PS51455">
    <property type="entry name" value="PIPK"/>
    <property type="match status" value="1"/>
</dbReference>
<dbReference type="InterPro" id="IPR027410">
    <property type="entry name" value="TCP-1-like_intermed_sf"/>
</dbReference>
<keyword evidence="4 8" id="KW-0418">Kinase</keyword>
<evidence type="ECO:0000256" key="5">
    <source>
        <dbReference type="ARBA" id="ARBA00022840"/>
    </source>
</evidence>
<dbReference type="InterPro" id="IPR044769">
    <property type="entry name" value="PIKfyve_PIPKc"/>
</dbReference>
<dbReference type="Pfam" id="PF01504">
    <property type="entry name" value="PIP5K"/>
    <property type="match status" value="2"/>
</dbReference>
<dbReference type="InterPro" id="IPR027483">
    <property type="entry name" value="PInositol-4-P-4/5-kinase_C_sf"/>
</dbReference>
<dbReference type="InterPro" id="IPR027409">
    <property type="entry name" value="GroEL-like_apical_dom_sf"/>
</dbReference>
<dbReference type="FunFam" id="3.30.810.10:FF:000001">
    <property type="entry name" value="1-phosphatidylinositol 3-phosphate 5-kinase FAB1"/>
    <property type="match status" value="1"/>
</dbReference>
<dbReference type="InterPro" id="IPR002498">
    <property type="entry name" value="PInositol-4-P-4/5-kinase_core"/>
</dbReference>
<dbReference type="CDD" id="cd17300">
    <property type="entry name" value="PIPKc_PIKfyve"/>
    <property type="match status" value="1"/>
</dbReference>
<keyword evidence="5 8" id="KW-0067">ATP-binding</keyword>
<feature type="domain" description="PIPK" evidence="10">
    <location>
        <begin position="1142"/>
        <end position="1462"/>
    </location>
</feature>
<evidence type="ECO:0000256" key="7">
    <source>
        <dbReference type="ARBA" id="ARBA00077223"/>
    </source>
</evidence>
<name>A0AAF1B3P7_DAUCS</name>
<feature type="compositionally biased region" description="Low complexity" evidence="9">
    <location>
        <begin position="142"/>
        <end position="153"/>
    </location>
</feature>
<dbReference type="EC" id="2.7.1.150" evidence="1"/>
<evidence type="ECO:0000313" key="12">
    <source>
        <dbReference type="Proteomes" id="UP000077755"/>
    </source>
</evidence>
<dbReference type="GO" id="GO:0046854">
    <property type="term" value="P:phosphatidylinositol phosphate biosynthetic process"/>
    <property type="evidence" value="ECO:0007669"/>
    <property type="project" value="TreeGrafter"/>
</dbReference>
<dbReference type="GO" id="GO:0010008">
    <property type="term" value="C:endosome membrane"/>
    <property type="evidence" value="ECO:0007669"/>
    <property type="project" value="TreeGrafter"/>
</dbReference>
<dbReference type="SUPFAM" id="SSF52029">
    <property type="entry name" value="GroEL apical domain-like"/>
    <property type="match status" value="1"/>
</dbReference>
<organism evidence="11 12">
    <name type="scientific">Daucus carota subsp. sativus</name>
    <name type="common">Carrot</name>
    <dbReference type="NCBI Taxonomy" id="79200"/>
    <lineage>
        <taxon>Eukaryota</taxon>
        <taxon>Viridiplantae</taxon>
        <taxon>Streptophyta</taxon>
        <taxon>Embryophyta</taxon>
        <taxon>Tracheophyta</taxon>
        <taxon>Spermatophyta</taxon>
        <taxon>Magnoliopsida</taxon>
        <taxon>eudicotyledons</taxon>
        <taxon>Gunneridae</taxon>
        <taxon>Pentapetalae</taxon>
        <taxon>asterids</taxon>
        <taxon>campanulids</taxon>
        <taxon>Apiales</taxon>
        <taxon>Apiaceae</taxon>
        <taxon>Apioideae</taxon>
        <taxon>Scandiceae</taxon>
        <taxon>Daucinae</taxon>
        <taxon>Daucus</taxon>
        <taxon>Daucus sect. Daucus</taxon>
    </lineage>
</organism>
<evidence type="ECO:0000256" key="1">
    <source>
        <dbReference type="ARBA" id="ARBA00012009"/>
    </source>
</evidence>
<dbReference type="SUPFAM" id="SSF54849">
    <property type="entry name" value="GroEL-intermediate domain like"/>
    <property type="match status" value="1"/>
</dbReference>
<dbReference type="GO" id="GO:0005524">
    <property type="term" value="F:ATP binding"/>
    <property type="evidence" value="ECO:0007669"/>
    <property type="project" value="UniProtKB-UniRule"/>
</dbReference>
<keyword evidence="3 8" id="KW-0547">Nucleotide-binding</keyword>
<feature type="region of interest" description="Disordered" evidence="9">
    <location>
        <begin position="962"/>
        <end position="991"/>
    </location>
</feature>
<dbReference type="FunFam" id="3.50.7.10:FF:000007">
    <property type="entry name" value="1-phosphatidylinositol 3-phosphate 5-kinase isoform X1"/>
    <property type="match status" value="1"/>
</dbReference>
<dbReference type="InterPro" id="IPR002423">
    <property type="entry name" value="Cpn60/GroEL/TCP-1"/>
</dbReference>
<dbReference type="InterPro" id="IPR027484">
    <property type="entry name" value="PInositol-4-P-5-kinase_N"/>
</dbReference>
<feature type="region of interest" description="Disordered" evidence="9">
    <location>
        <begin position="127"/>
        <end position="153"/>
    </location>
</feature>
<dbReference type="Gene3D" id="3.30.800.10">
    <property type="entry name" value="Phosphatidylinositol Phosphate Kinase II Beta"/>
    <property type="match status" value="1"/>
</dbReference>
<dbReference type="PANTHER" id="PTHR45748:SF4">
    <property type="entry name" value="1-PHOSPHATIDYLINOSITOL-3-PHOSPHATE 5-KINASE FAB1D-RELATED"/>
    <property type="match status" value="1"/>
</dbReference>
<evidence type="ECO:0000256" key="4">
    <source>
        <dbReference type="ARBA" id="ARBA00022777"/>
    </source>
</evidence>
<dbReference type="PANTHER" id="PTHR45748">
    <property type="entry name" value="1-PHOSPHATIDYLINOSITOL 3-PHOSPHATE 5-KINASE-RELATED"/>
    <property type="match status" value="1"/>
</dbReference>
<feature type="region of interest" description="Disordered" evidence="9">
    <location>
        <begin position="595"/>
        <end position="624"/>
    </location>
</feature>
<dbReference type="SUPFAM" id="SSF56104">
    <property type="entry name" value="SAICAR synthase-like"/>
    <property type="match status" value="1"/>
</dbReference>
<reference evidence="11" key="2">
    <citation type="submission" date="2022-03" db="EMBL/GenBank/DDBJ databases">
        <title>Draft title - Genomic analysis of global carrot germplasm unveils the trajectory of domestication and the origin of high carotenoid orange carrot.</title>
        <authorList>
            <person name="Iorizzo M."/>
            <person name="Ellison S."/>
            <person name="Senalik D."/>
            <person name="Macko-Podgorni A."/>
            <person name="Grzebelus D."/>
            <person name="Bostan H."/>
            <person name="Rolling W."/>
            <person name="Curaba J."/>
            <person name="Simon P."/>
        </authorList>
    </citation>
    <scope>NUCLEOTIDE SEQUENCE</scope>
    <source>
        <tissue evidence="11">Leaf</tissue>
    </source>
</reference>
<comment type="subunit">
    <text evidence="6">Component of the PI(3,5)P2 regulatory complex at least composed of ATG18, SAC/FIG4, FAB1 and VAC14.</text>
</comment>
<sequence>MESCFKSAVGTKKMVDYQIVGCCCSVQDEYNHSSVDSLRETSLPPPGNGLLPSNMVEQNSLNGSANFVDGRTGKDDEFMQKANNLPIYEERENNHFNKGEMDLQYWLPPETEDQENDMDCSLANFDDDDDEGDDGTKWGMPSSLGSFGEESSGSFSYKEEKQIAMDKVRNNKFKAVVHHLLKNAGVASSGKDGDNWVDIVTSLSWEAASFVKPDIGEGKAMDPDGYVKVKCVATGSRSESKLVRGMVFKKHAAHKHMPTNYKKPRLLLIQGALDLSLSGLSSFESMNQGKETLKSIMDALDMCNPNVILVEKTVSRDIQESILAKGMTLVIDMKLHRLQRVARCTGSSILSSDTLTGKKLGQCDSFHFAKFVEEHATAGESGKKPSKTLMFLDGCPTRLGCTILLKGTNSEELKKIKLVVQYAVLVAYHLILETAFLLDQRAMYSTLPLDGLVNLLDANQTPCISPREADVAMPEDSVAESDSSGMIDIHISNGFHNKMPSDVGLESDTMFPYEPYNPLVFSGFSSISASLRRAFGNNVPLLSSQQSFSTHTGINGEVTNSQIQSTNELSTHSVANGHSDILTKDDFGEEKALDNDGISVHNEPQLETQSSVGENEDQSQFKDGSSKMLNADSILILMSRRNSSTGSICEQSHFSHIKFYRNFDVPLGIFLRDNLLNQRLLCSLCGGSPEAHIYYYAHHNKQLTIQVKHFPMEKHLPGETDGKIWMWSRCGNCKPQSGNTQSTKRVLISADARGLSFGKFLELSLSNHLSSCSFSICGHPLHTDCLYFFGLGPMIAMLRYSPVTTYTVSLPPEKLKFDSQISDERLRKAFDSEDLLNASKNWDSGDPIYKVVSLNRVQWDMLVASCVWDRRLHSLLSSEITTAAPTCHKQMQDQSNVEEDGYVGEHLDNAVECETNGTNLDKFEDTAVQTTDVIEVPIEGDTQGSSGQYSLLTTYLDEEGMHKLSGGMSNSDGSNNQYLSNPDPSSDSQSADAQNIALTAYDLPAEANDSNLSERKFSVLKVSSAENSEWIWSPFQDIRNEYLKDLQKGYSMKFEPVNTYPQGSRIQNVINDEGSRLHIPLGIDNSIVSDHEDELSSIVACALALLKDPSVLVDRNEDPTRERGLDSKLYEKSYSVSRPSSLNSSYWSSFGSFTSDGIYSSASGLDDSSLSSTNGLYLSDSLIYFEDMHLEVSMGLGKLPGKGKYSVVSLYASQFQDLRRRCCPSELDYIASISRCRNWDAKGGKSKSFFAKTLDDRFIIKEIKRTEYESFLEFAPHYFKYMKDCFEQGNQTCLAKILGIHQVTVRQKGGKETKHDLMVMENLMFGRNISRQYDLKGALHARLNSSPDGSGDVLLDQNFVNDMNNSPFYVGRQAKRNLQRAVWNDTTFLNSINVMDYSLLVGVDTQNGELVCGIIDYVRQYTWDKQLENWVKSSLVPRNQLPTVISPKEYKKRFRKFITTHFVSVPDHWCSQILSNSGEEDDSFHGKS</sequence>
<evidence type="ECO:0000259" key="10">
    <source>
        <dbReference type="PROSITE" id="PS51455"/>
    </source>
</evidence>
<accession>A0AAF1B3P7</accession>
<gene>
    <name evidence="11" type="ORF">DCAR_0622901</name>
</gene>
<keyword evidence="2 8" id="KW-0808">Transferase</keyword>